<organism evidence="1 2">
    <name type="scientific">Roseivivax sediminis</name>
    <dbReference type="NCBI Taxonomy" id="936889"/>
    <lineage>
        <taxon>Bacteria</taxon>
        <taxon>Pseudomonadati</taxon>
        <taxon>Pseudomonadota</taxon>
        <taxon>Alphaproteobacteria</taxon>
        <taxon>Rhodobacterales</taxon>
        <taxon>Roseobacteraceae</taxon>
        <taxon>Roseivivax</taxon>
    </lineage>
</organism>
<reference evidence="1 2" key="1">
    <citation type="submission" date="2016-10" db="EMBL/GenBank/DDBJ databases">
        <authorList>
            <person name="Varghese N."/>
            <person name="Submissions S."/>
        </authorList>
    </citation>
    <scope>NUCLEOTIDE SEQUENCE [LARGE SCALE GENOMIC DNA]</scope>
    <source>
        <strain evidence="2">YIM D21,KCTC 23444,ACCC 10710</strain>
    </source>
</reference>
<protein>
    <submittedName>
        <fullName evidence="1">Uncharacterized protein</fullName>
    </submittedName>
</protein>
<evidence type="ECO:0000313" key="1">
    <source>
        <dbReference type="EMBL" id="SFD96859.1"/>
    </source>
</evidence>
<sequence length="212" mass="24038">MHAEAMACTVRRSRRNCREHKASLSSRIFRLECTFSLRVHAKRPISSMNQMKGNPLVPKTKYQSRIVANPLAQTPFTLREVFEHEPDQRLQSALRRLETVLDRPLEKIPADIDWFDAHFPSGGFDGAKAPWTSAQAYQAWRSAVRRAIRRYIFALGTSVMRIRHVQASLLSRTNAPPHSPIPAAQLLGHTGVKRTRALYANFRKTAAAPKSD</sequence>
<proteinExistence type="predicted"/>
<accession>A0A1I1WPA8</accession>
<dbReference type="Proteomes" id="UP000325289">
    <property type="component" value="Unassembled WGS sequence"/>
</dbReference>
<dbReference type="EMBL" id="FOMS01000005">
    <property type="protein sequence ID" value="SFD96859.1"/>
    <property type="molecule type" value="Genomic_DNA"/>
</dbReference>
<gene>
    <name evidence="1" type="ORF">SAMN04515678_10513</name>
</gene>
<keyword evidence="2" id="KW-1185">Reference proteome</keyword>
<dbReference type="AlphaFoldDB" id="A0A1I1WPA8"/>
<name>A0A1I1WPA8_9RHOB</name>
<evidence type="ECO:0000313" key="2">
    <source>
        <dbReference type="Proteomes" id="UP000325289"/>
    </source>
</evidence>